<sequence length="52" mass="5898">MAAITIITIIFLLVLFPFPPLLPRVPVSFTIKRLQRPVNTVLSSGHRHSIIY</sequence>
<organism evidence="1 2">
    <name type="scientific">Dendrothele bispora (strain CBS 962.96)</name>
    <dbReference type="NCBI Taxonomy" id="1314807"/>
    <lineage>
        <taxon>Eukaryota</taxon>
        <taxon>Fungi</taxon>
        <taxon>Dikarya</taxon>
        <taxon>Basidiomycota</taxon>
        <taxon>Agaricomycotina</taxon>
        <taxon>Agaricomycetes</taxon>
        <taxon>Agaricomycetidae</taxon>
        <taxon>Agaricales</taxon>
        <taxon>Agaricales incertae sedis</taxon>
        <taxon>Dendrothele</taxon>
    </lineage>
</organism>
<dbReference type="Proteomes" id="UP000297245">
    <property type="component" value="Unassembled WGS sequence"/>
</dbReference>
<keyword evidence="2" id="KW-1185">Reference proteome</keyword>
<gene>
    <name evidence="1" type="ORF">K435DRAFT_781475</name>
</gene>
<accession>A0A4S8LKT9</accession>
<protein>
    <submittedName>
        <fullName evidence="1">Uncharacterized protein</fullName>
    </submittedName>
</protein>
<evidence type="ECO:0000313" key="1">
    <source>
        <dbReference type="EMBL" id="THU89787.1"/>
    </source>
</evidence>
<dbReference type="AlphaFoldDB" id="A0A4S8LKT9"/>
<proteinExistence type="predicted"/>
<reference evidence="1 2" key="1">
    <citation type="journal article" date="2019" name="Nat. Ecol. Evol.">
        <title>Megaphylogeny resolves global patterns of mushroom evolution.</title>
        <authorList>
            <person name="Varga T."/>
            <person name="Krizsan K."/>
            <person name="Foldi C."/>
            <person name="Dima B."/>
            <person name="Sanchez-Garcia M."/>
            <person name="Sanchez-Ramirez S."/>
            <person name="Szollosi G.J."/>
            <person name="Szarkandi J.G."/>
            <person name="Papp V."/>
            <person name="Albert L."/>
            <person name="Andreopoulos W."/>
            <person name="Angelini C."/>
            <person name="Antonin V."/>
            <person name="Barry K.W."/>
            <person name="Bougher N.L."/>
            <person name="Buchanan P."/>
            <person name="Buyck B."/>
            <person name="Bense V."/>
            <person name="Catcheside P."/>
            <person name="Chovatia M."/>
            <person name="Cooper J."/>
            <person name="Damon W."/>
            <person name="Desjardin D."/>
            <person name="Finy P."/>
            <person name="Geml J."/>
            <person name="Haridas S."/>
            <person name="Hughes K."/>
            <person name="Justo A."/>
            <person name="Karasinski D."/>
            <person name="Kautmanova I."/>
            <person name="Kiss B."/>
            <person name="Kocsube S."/>
            <person name="Kotiranta H."/>
            <person name="LaButti K.M."/>
            <person name="Lechner B.E."/>
            <person name="Liimatainen K."/>
            <person name="Lipzen A."/>
            <person name="Lukacs Z."/>
            <person name="Mihaltcheva S."/>
            <person name="Morgado L.N."/>
            <person name="Niskanen T."/>
            <person name="Noordeloos M.E."/>
            <person name="Ohm R.A."/>
            <person name="Ortiz-Santana B."/>
            <person name="Ovrebo C."/>
            <person name="Racz N."/>
            <person name="Riley R."/>
            <person name="Savchenko A."/>
            <person name="Shiryaev A."/>
            <person name="Soop K."/>
            <person name="Spirin V."/>
            <person name="Szebenyi C."/>
            <person name="Tomsovsky M."/>
            <person name="Tulloss R.E."/>
            <person name="Uehling J."/>
            <person name="Grigoriev I.V."/>
            <person name="Vagvolgyi C."/>
            <person name="Papp T."/>
            <person name="Martin F.M."/>
            <person name="Miettinen O."/>
            <person name="Hibbett D.S."/>
            <person name="Nagy L.G."/>
        </authorList>
    </citation>
    <scope>NUCLEOTIDE SEQUENCE [LARGE SCALE GENOMIC DNA]</scope>
    <source>
        <strain evidence="1 2">CBS 962.96</strain>
    </source>
</reference>
<name>A0A4S8LKT9_DENBC</name>
<evidence type="ECO:0000313" key="2">
    <source>
        <dbReference type="Proteomes" id="UP000297245"/>
    </source>
</evidence>
<dbReference type="EMBL" id="ML179357">
    <property type="protein sequence ID" value="THU89787.1"/>
    <property type="molecule type" value="Genomic_DNA"/>
</dbReference>